<accession>A0ABS4AKK4</accession>
<feature type="region of interest" description="Disordered" evidence="2">
    <location>
        <begin position="60"/>
        <end position="83"/>
    </location>
</feature>
<name>A0ABS4AKK4_9PROT</name>
<comment type="caution">
    <text evidence="3">The sequence shown here is derived from an EMBL/GenBank/DDBJ whole genome shotgun (WGS) entry which is preliminary data.</text>
</comment>
<reference evidence="3 4" key="1">
    <citation type="submission" date="2021-03" db="EMBL/GenBank/DDBJ databases">
        <authorList>
            <person name="So Y."/>
        </authorList>
    </citation>
    <scope>NUCLEOTIDE SEQUENCE [LARGE SCALE GENOMIC DNA]</scope>
    <source>
        <strain evidence="3 4">SSH11</strain>
    </source>
</reference>
<sequence>MLAGQGPRHHLEHPFQPGSSMRFILPIIALAALIAYQRPDWVRSMDGGLRDAASRFGDLGAMAGIGPERRSTAERAPAREPDRASALHALGRVAEAQQDAQAADIQDPTARDRVQALLRSAAATMAGSEAMGELRRMQDARARLAELRERVAAARIGGGNATELEAQLSQAGTEAKRLTDDFVAKLAGLGVQISGYAAQNIGISVNGDDVLALLAAYANVEKLEAELRGSVAQSQENEAVLRRYYTIHATLLAVLETVQSEVVSRIDNIYLPRLEAIDRETRELRQDAQARLRTLRDAGLRTSLETNLRTQELTTRATDLYRRHLQEQRGNLTQALDRTRAARGVADNTARTATLAMDVAGMMRNTDRDFGAVMGLRPPLVVPFEGEALRREFEGLSRRLGQQPTS</sequence>
<proteinExistence type="predicted"/>
<protein>
    <submittedName>
        <fullName evidence="3">Uncharacterized protein</fullName>
    </submittedName>
</protein>
<gene>
    <name evidence="3" type="ORF">J8J14_22680</name>
</gene>
<feature type="coiled-coil region" evidence="1">
    <location>
        <begin position="130"/>
        <end position="181"/>
    </location>
</feature>
<evidence type="ECO:0000256" key="1">
    <source>
        <dbReference type="SAM" id="Coils"/>
    </source>
</evidence>
<keyword evidence="1" id="KW-0175">Coiled coil</keyword>
<evidence type="ECO:0000256" key="2">
    <source>
        <dbReference type="SAM" id="MobiDB-lite"/>
    </source>
</evidence>
<evidence type="ECO:0000313" key="4">
    <source>
        <dbReference type="Proteomes" id="UP000681594"/>
    </source>
</evidence>
<evidence type="ECO:0000313" key="3">
    <source>
        <dbReference type="EMBL" id="MBP0447569.1"/>
    </source>
</evidence>
<dbReference type="Proteomes" id="UP000681594">
    <property type="component" value="Unassembled WGS sequence"/>
</dbReference>
<organism evidence="3 4">
    <name type="scientific">Pararoseomonas baculiformis</name>
    <dbReference type="NCBI Taxonomy" id="2820812"/>
    <lineage>
        <taxon>Bacteria</taxon>
        <taxon>Pseudomonadati</taxon>
        <taxon>Pseudomonadota</taxon>
        <taxon>Alphaproteobacteria</taxon>
        <taxon>Acetobacterales</taxon>
        <taxon>Acetobacteraceae</taxon>
        <taxon>Pararoseomonas</taxon>
    </lineage>
</organism>
<feature type="compositionally biased region" description="Basic and acidic residues" evidence="2">
    <location>
        <begin position="67"/>
        <end position="83"/>
    </location>
</feature>
<dbReference type="EMBL" id="JAGIZB010000042">
    <property type="protein sequence ID" value="MBP0447569.1"/>
    <property type="molecule type" value="Genomic_DNA"/>
</dbReference>
<keyword evidence="4" id="KW-1185">Reference proteome</keyword>